<feature type="domain" description="MoaB/Mog" evidence="2">
    <location>
        <begin position="5"/>
        <end position="179"/>
    </location>
</feature>
<dbReference type="Gene3D" id="3.40.980.10">
    <property type="entry name" value="MoaB/Mog-like domain"/>
    <property type="match status" value="1"/>
</dbReference>
<dbReference type="PANTHER" id="PTHR13939:SF0">
    <property type="entry name" value="NMN AMIDOHYDROLASE-LIKE PROTEIN YFAY"/>
    <property type="match status" value="1"/>
</dbReference>
<dbReference type="HAMAP" id="MF_00226_B">
    <property type="entry name" value="CinA_B"/>
    <property type="match status" value="1"/>
</dbReference>
<evidence type="ECO:0000313" key="4">
    <source>
        <dbReference type="Proteomes" id="UP000023351"/>
    </source>
</evidence>
<dbReference type="PATRIC" id="fig|1299321.3.peg.2340"/>
<dbReference type="SUPFAM" id="SSF53218">
    <property type="entry name" value="Molybdenum cofactor biosynthesis proteins"/>
    <property type="match status" value="1"/>
</dbReference>
<dbReference type="PANTHER" id="PTHR13939">
    <property type="entry name" value="NICOTINAMIDE-NUCLEOTIDE AMIDOHYDROLASE PNCC"/>
    <property type="match status" value="1"/>
</dbReference>
<dbReference type="InterPro" id="IPR036425">
    <property type="entry name" value="MoaB/Mog-like_dom_sf"/>
</dbReference>
<proteinExistence type="inferred from homology"/>
<evidence type="ECO:0000259" key="2">
    <source>
        <dbReference type="SMART" id="SM00852"/>
    </source>
</evidence>
<dbReference type="InterPro" id="IPR008136">
    <property type="entry name" value="CinA_C"/>
</dbReference>
<dbReference type="InterPro" id="IPR008135">
    <property type="entry name" value="Competence-induced_CinA"/>
</dbReference>
<dbReference type="Proteomes" id="UP000023351">
    <property type="component" value="Unassembled WGS sequence"/>
</dbReference>
<dbReference type="InterPro" id="IPR050101">
    <property type="entry name" value="CinA"/>
</dbReference>
<dbReference type="PIRSF" id="PIRSF006728">
    <property type="entry name" value="CinA"/>
    <property type="match status" value="1"/>
</dbReference>
<protein>
    <recommendedName>
        <fullName evidence="1">CinA-like protein</fullName>
    </recommendedName>
</protein>
<evidence type="ECO:0000256" key="1">
    <source>
        <dbReference type="HAMAP-Rule" id="MF_00226"/>
    </source>
</evidence>
<comment type="similarity">
    <text evidence="1">Belongs to the CinA family.</text>
</comment>
<dbReference type="AlphaFoldDB" id="X8DUM2"/>
<sequence>MLRAGIVVTGTEVLTGRVADANGPWLSEHLRKVGVDVAHLCVCGDRREDLLAQLKFLTDQDVDLIVTSGGLGPTADDMTLPTVAEFAGTTLIFDGVLEAAIMDRLRPMANRWENVDWEALRVGIAKQALVPARGQILDPVGTAPGAIMSAGDVLIVVLPGPPHELQRMWQTAVNAAPFRALVGDDASAIEETVLRLYGITEPDIAETLRLAENALGGLASLEITTCLRRSEVEVVTRFDPSARSVWQRLYEFIRARHGVALFSSDGSTVDEVVAALLHGRRLAVAESCTAGLLGARIADVPGSSAYFLGGVISYANDVKVGQLCVDPDLLASHGAVSPEVAEAMADGALKALGADIAVSTTGVAGPGGGSPDKPVGTVCFCAKTAAGEKVELRVVIRETATKFASAPLLSPCTCCAGCCCPSTIPQRGRP</sequence>
<dbReference type="SMART" id="SM00852">
    <property type="entry name" value="MoCF_biosynth"/>
    <property type="match status" value="1"/>
</dbReference>
<comment type="caution">
    <text evidence="3">The sequence shown here is derived from an EMBL/GenBank/DDBJ whole genome shotgun (WGS) entry which is preliminary data.</text>
</comment>
<dbReference type="SUPFAM" id="SSF142433">
    <property type="entry name" value="CinA-like"/>
    <property type="match status" value="1"/>
</dbReference>
<reference evidence="3 4" key="1">
    <citation type="submission" date="2013-12" db="EMBL/GenBank/DDBJ databases">
        <authorList>
            <person name="Zelazny A."/>
            <person name="Olivier K."/>
            <person name="Holland S."/>
            <person name="Lenaerts A."/>
            <person name="Ordway D."/>
            <person name="DeGroote M.A."/>
            <person name="Parker T."/>
            <person name="Sizemore C."/>
            <person name="Tallon L.J."/>
            <person name="Sadzewicz L.K."/>
            <person name="Sengamalay N."/>
            <person name="Fraser C.M."/>
            <person name="Hine E."/>
            <person name="Shefchek K.A."/>
            <person name="Das S.P."/>
            <person name="Tettelin H."/>
        </authorList>
    </citation>
    <scope>NUCLEOTIDE SEQUENCE [LARGE SCALE GENOMIC DNA]</scope>
    <source>
        <strain evidence="3 4">1513</strain>
    </source>
</reference>
<dbReference type="Pfam" id="PF00994">
    <property type="entry name" value="MoCF_biosynth"/>
    <property type="match status" value="1"/>
</dbReference>
<dbReference type="CDD" id="cd00885">
    <property type="entry name" value="cinA"/>
    <property type="match status" value="1"/>
</dbReference>
<dbReference type="InterPro" id="IPR001453">
    <property type="entry name" value="MoaB/Mog_dom"/>
</dbReference>
<dbReference type="Pfam" id="PF02464">
    <property type="entry name" value="CinA"/>
    <property type="match status" value="1"/>
</dbReference>
<gene>
    <name evidence="3" type="ORF">I540_2419</name>
</gene>
<dbReference type="EMBL" id="JAOJ01000002">
    <property type="protein sequence ID" value="EUA71240.1"/>
    <property type="molecule type" value="Genomic_DNA"/>
</dbReference>
<dbReference type="NCBIfam" id="NF001813">
    <property type="entry name" value="PRK00549.1"/>
    <property type="match status" value="1"/>
</dbReference>
<accession>X8DUM2</accession>
<name>X8DUM2_9MYCO</name>
<dbReference type="InterPro" id="IPR036653">
    <property type="entry name" value="CinA-like_C"/>
</dbReference>
<dbReference type="Gene3D" id="3.90.950.20">
    <property type="entry name" value="CinA-like"/>
    <property type="match status" value="1"/>
</dbReference>
<organism evidence="3 4">
    <name type="scientific">Mycobacteroides abscessus subsp. bolletii 1513</name>
    <dbReference type="NCBI Taxonomy" id="1299321"/>
    <lineage>
        <taxon>Bacteria</taxon>
        <taxon>Bacillati</taxon>
        <taxon>Actinomycetota</taxon>
        <taxon>Actinomycetes</taxon>
        <taxon>Mycobacteriales</taxon>
        <taxon>Mycobacteriaceae</taxon>
        <taxon>Mycobacteroides</taxon>
        <taxon>Mycobacteroides abscessus</taxon>
    </lineage>
</organism>
<dbReference type="NCBIfam" id="TIGR00199">
    <property type="entry name" value="PncC_domain"/>
    <property type="match status" value="1"/>
</dbReference>
<evidence type="ECO:0000313" key="3">
    <source>
        <dbReference type="EMBL" id="EUA71240.1"/>
    </source>
</evidence>